<evidence type="ECO:0000313" key="2">
    <source>
        <dbReference type="Proteomes" id="UP000499080"/>
    </source>
</evidence>
<name>A0A4Y2EFK9_ARAVE</name>
<comment type="caution">
    <text evidence="1">The sequence shown here is derived from an EMBL/GenBank/DDBJ whole genome shotgun (WGS) entry which is preliminary data.</text>
</comment>
<protein>
    <submittedName>
        <fullName evidence="1">Uncharacterized protein</fullName>
    </submittedName>
</protein>
<dbReference type="EMBL" id="BGPR01246109">
    <property type="protein sequence ID" value="GBM26634.1"/>
    <property type="molecule type" value="Genomic_DNA"/>
</dbReference>
<dbReference type="Proteomes" id="UP000499080">
    <property type="component" value="Unassembled WGS sequence"/>
</dbReference>
<evidence type="ECO:0000313" key="1">
    <source>
        <dbReference type="EMBL" id="GBM26634.1"/>
    </source>
</evidence>
<keyword evidence="2" id="KW-1185">Reference proteome</keyword>
<dbReference type="AlphaFoldDB" id="A0A4Y2EFK9"/>
<organism evidence="1 2">
    <name type="scientific">Araneus ventricosus</name>
    <name type="common">Orbweaver spider</name>
    <name type="synonym">Epeira ventricosa</name>
    <dbReference type="NCBI Taxonomy" id="182803"/>
    <lineage>
        <taxon>Eukaryota</taxon>
        <taxon>Metazoa</taxon>
        <taxon>Ecdysozoa</taxon>
        <taxon>Arthropoda</taxon>
        <taxon>Chelicerata</taxon>
        <taxon>Arachnida</taxon>
        <taxon>Araneae</taxon>
        <taxon>Araneomorphae</taxon>
        <taxon>Entelegynae</taxon>
        <taxon>Araneoidea</taxon>
        <taxon>Araneidae</taxon>
        <taxon>Araneus</taxon>
    </lineage>
</organism>
<reference evidence="1 2" key="1">
    <citation type="journal article" date="2019" name="Sci. Rep.">
        <title>Orb-weaving spider Araneus ventricosus genome elucidates the spidroin gene catalogue.</title>
        <authorList>
            <person name="Kono N."/>
            <person name="Nakamura H."/>
            <person name="Ohtoshi R."/>
            <person name="Moran D.A.P."/>
            <person name="Shinohara A."/>
            <person name="Yoshida Y."/>
            <person name="Fujiwara M."/>
            <person name="Mori M."/>
            <person name="Tomita M."/>
            <person name="Arakawa K."/>
        </authorList>
    </citation>
    <scope>NUCLEOTIDE SEQUENCE [LARGE SCALE GENOMIC DNA]</scope>
</reference>
<gene>
    <name evidence="1" type="ORF">AVEN_120643_1</name>
</gene>
<proteinExistence type="predicted"/>
<accession>A0A4Y2EFK9</accession>
<sequence length="151" mass="16747">MGIRGRKCIPCSCRETWLTSHLSLLPVYNCTHPRKPLSSVAFGRIVRGSGQLNGSKDRCEVNHVSMRKHGMNFLQRIPIQLTGNSLGSKSGVYRGINVNVLASGELFSSPFDVSKGNRGKMLSWMSAVVHKLAIRGIDWVYRAKGHNLILK</sequence>